<evidence type="ECO:0000313" key="8">
    <source>
        <dbReference type="EMBL" id="SDN63835.1"/>
    </source>
</evidence>
<evidence type="ECO:0000256" key="1">
    <source>
        <dbReference type="ARBA" id="ARBA00010641"/>
    </source>
</evidence>
<protein>
    <submittedName>
        <fullName evidence="8">RNA polymerase sigma-70 factor, ECF subfamily</fullName>
    </submittedName>
</protein>
<evidence type="ECO:0000259" key="7">
    <source>
        <dbReference type="Pfam" id="PF08281"/>
    </source>
</evidence>
<organism evidence="8 9">
    <name type="scientific">Prevotella communis</name>
    <dbReference type="NCBI Taxonomy" id="2913614"/>
    <lineage>
        <taxon>Bacteria</taxon>
        <taxon>Pseudomonadati</taxon>
        <taxon>Bacteroidota</taxon>
        <taxon>Bacteroidia</taxon>
        <taxon>Bacteroidales</taxon>
        <taxon>Prevotellaceae</taxon>
        <taxon>Prevotella</taxon>
    </lineage>
</organism>
<dbReference type="InterPro" id="IPR013324">
    <property type="entry name" value="RNA_pol_sigma_r3/r4-like"/>
</dbReference>
<keyword evidence="5" id="KW-0804">Transcription</keyword>
<evidence type="ECO:0000259" key="6">
    <source>
        <dbReference type="Pfam" id="PF04542"/>
    </source>
</evidence>
<name>A0A1H0D113_9BACT</name>
<evidence type="ECO:0000256" key="5">
    <source>
        <dbReference type="ARBA" id="ARBA00023163"/>
    </source>
</evidence>
<keyword evidence="4" id="KW-0238">DNA-binding</keyword>
<dbReference type="CDD" id="cd06171">
    <property type="entry name" value="Sigma70_r4"/>
    <property type="match status" value="1"/>
</dbReference>
<dbReference type="Pfam" id="PF08281">
    <property type="entry name" value="Sigma70_r4_2"/>
    <property type="match status" value="1"/>
</dbReference>
<dbReference type="InterPro" id="IPR014284">
    <property type="entry name" value="RNA_pol_sigma-70_dom"/>
</dbReference>
<comment type="caution">
    <text evidence="8">The sequence shown here is derived from an EMBL/GenBank/DDBJ whole genome shotgun (WGS) entry which is preliminary data.</text>
</comment>
<dbReference type="Gene3D" id="1.10.10.10">
    <property type="entry name" value="Winged helix-like DNA-binding domain superfamily/Winged helix DNA-binding domain"/>
    <property type="match status" value="1"/>
</dbReference>
<accession>A0A1H0D113</accession>
<keyword evidence="3" id="KW-0731">Sigma factor</keyword>
<evidence type="ECO:0000313" key="9">
    <source>
        <dbReference type="Proteomes" id="UP000199134"/>
    </source>
</evidence>
<dbReference type="EMBL" id="FNIW01000001">
    <property type="protein sequence ID" value="SDN63835.1"/>
    <property type="molecule type" value="Genomic_DNA"/>
</dbReference>
<proteinExistence type="inferred from homology"/>
<dbReference type="InterPro" id="IPR013249">
    <property type="entry name" value="RNA_pol_sigma70_r4_t2"/>
</dbReference>
<dbReference type="Proteomes" id="UP000199134">
    <property type="component" value="Unassembled WGS sequence"/>
</dbReference>
<dbReference type="GO" id="GO:0003677">
    <property type="term" value="F:DNA binding"/>
    <property type="evidence" value="ECO:0007669"/>
    <property type="project" value="UniProtKB-KW"/>
</dbReference>
<dbReference type="InterPro" id="IPR013325">
    <property type="entry name" value="RNA_pol_sigma_r2"/>
</dbReference>
<feature type="domain" description="RNA polymerase sigma-70 region 2" evidence="6">
    <location>
        <begin position="31"/>
        <end position="88"/>
    </location>
</feature>
<evidence type="ECO:0000256" key="3">
    <source>
        <dbReference type="ARBA" id="ARBA00023082"/>
    </source>
</evidence>
<dbReference type="InterPro" id="IPR036388">
    <property type="entry name" value="WH-like_DNA-bd_sf"/>
</dbReference>
<dbReference type="SUPFAM" id="SSF88659">
    <property type="entry name" value="Sigma3 and sigma4 domains of RNA polymerase sigma factors"/>
    <property type="match status" value="1"/>
</dbReference>
<reference evidence="9" key="1">
    <citation type="submission" date="2016-10" db="EMBL/GenBank/DDBJ databases">
        <authorList>
            <person name="de Groot N.N."/>
        </authorList>
    </citation>
    <scope>NUCLEOTIDE SEQUENCE [LARGE SCALE GENOMIC DNA]</scope>
    <source>
        <strain evidence="9">BP1-145</strain>
    </source>
</reference>
<sequence>MFNICHLFRYINRMTQEEFTHIASEMRANAVTVALKCGAAPADAEDIAQDVMLKLWYLHEKMDDATRMKSLVAITTRHVCIDRWRTTRTHAEVGSMMPLVDEGSLYDRLEYAELEQWMNDQIDALPNTSRIVLTMRQLEHRELSEIADILGIKQTSVSTLLARARNELMNKLKRRNQR</sequence>
<dbReference type="GO" id="GO:0006352">
    <property type="term" value="P:DNA-templated transcription initiation"/>
    <property type="evidence" value="ECO:0007669"/>
    <property type="project" value="InterPro"/>
</dbReference>
<comment type="similarity">
    <text evidence="1">Belongs to the sigma-70 factor family. ECF subfamily.</text>
</comment>
<gene>
    <name evidence="8" type="ORF">SAMN04487900_101210</name>
</gene>
<dbReference type="GO" id="GO:0016987">
    <property type="term" value="F:sigma factor activity"/>
    <property type="evidence" value="ECO:0007669"/>
    <property type="project" value="UniProtKB-KW"/>
</dbReference>
<evidence type="ECO:0000256" key="4">
    <source>
        <dbReference type="ARBA" id="ARBA00023125"/>
    </source>
</evidence>
<dbReference type="AlphaFoldDB" id="A0A1H0D113"/>
<dbReference type="NCBIfam" id="TIGR02937">
    <property type="entry name" value="sigma70-ECF"/>
    <property type="match status" value="1"/>
</dbReference>
<dbReference type="Gene3D" id="1.10.1740.10">
    <property type="match status" value="1"/>
</dbReference>
<dbReference type="Pfam" id="PF04542">
    <property type="entry name" value="Sigma70_r2"/>
    <property type="match status" value="1"/>
</dbReference>
<feature type="domain" description="RNA polymerase sigma factor 70 region 4 type 2" evidence="7">
    <location>
        <begin position="119"/>
        <end position="168"/>
    </location>
</feature>
<keyword evidence="2" id="KW-0805">Transcription regulation</keyword>
<dbReference type="SUPFAM" id="SSF88946">
    <property type="entry name" value="Sigma2 domain of RNA polymerase sigma factors"/>
    <property type="match status" value="1"/>
</dbReference>
<dbReference type="PANTHER" id="PTHR43133">
    <property type="entry name" value="RNA POLYMERASE ECF-TYPE SIGMA FACTO"/>
    <property type="match status" value="1"/>
</dbReference>
<evidence type="ECO:0000256" key="2">
    <source>
        <dbReference type="ARBA" id="ARBA00023015"/>
    </source>
</evidence>
<dbReference type="InterPro" id="IPR039425">
    <property type="entry name" value="RNA_pol_sigma-70-like"/>
</dbReference>
<dbReference type="InterPro" id="IPR007627">
    <property type="entry name" value="RNA_pol_sigma70_r2"/>
</dbReference>
<dbReference type="PANTHER" id="PTHR43133:SF8">
    <property type="entry name" value="RNA POLYMERASE SIGMA FACTOR HI_1459-RELATED"/>
    <property type="match status" value="1"/>
</dbReference>